<evidence type="ECO:0000313" key="3">
    <source>
        <dbReference type="Proteomes" id="UP000001542"/>
    </source>
</evidence>
<dbReference type="VEuPathDB" id="TrichDB:TVAGG3_0339800"/>
<reference evidence="2" key="1">
    <citation type="submission" date="2006-10" db="EMBL/GenBank/DDBJ databases">
        <authorList>
            <person name="Amadeo P."/>
            <person name="Zhao Q."/>
            <person name="Wortman J."/>
            <person name="Fraser-Liggett C."/>
            <person name="Carlton J."/>
        </authorList>
    </citation>
    <scope>NUCLEOTIDE SEQUENCE</scope>
    <source>
        <strain evidence="2">G3</strain>
    </source>
</reference>
<dbReference type="AlphaFoldDB" id="A2E7J6"/>
<feature type="transmembrane region" description="Helical" evidence="1">
    <location>
        <begin position="176"/>
        <end position="193"/>
    </location>
</feature>
<protein>
    <submittedName>
        <fullName evidence="2">Uncharacterized protein</fullName>
    </submittedName>
</protein>
<gene>
    <name evidence="2" type="ORF">TVAG_379710</name>
</gene>
<organism evidence="2 3">
    <name type="scientific">Trichomonas vaginalis (strain ATCC PRA-98 / G3)</name>
    <dbReference type="NCBI Taxonomy" id="412133"/>
    <lineage>
        <taxon>Eukaryota</taxon>
        <taxon>Metamonada</taxon>
        <taxon>Parabasalia</taxon>
        <taxon>Trichomonadida</taxon>
        <taxon>Trichomonadidae</taxon>
        <taxon>Trichomonas</taxon>
    </lineage>
</organism>
<dbReference type="InParanoid" id="A2E7J6"/>
<dbReference type="KEGG" id="tva:4769342"/>
<feature type="transmembrane region" description="Helical" evidence="1">
    <location>
        <begin position="199"/>
        <end position="220"/>
    </location>
</feature>
<feature type="transmembrane region" description="Helical" evidence="1">
    <location>
        <begin position="66"/>
        <end position="84"/>
    </location>
</feature>
<sequence>MFHRLYTHPKIGITLFFVFWFNLYNHISATFVLTKKKVGDPLTYSDILIFLVSGTFESVTPYSRMLVVYFGASLSLAIILMFFLSTNFSLKYISFNVKVICRSFFIVFTVYCTFIITAFINSYSLAGIKAYTIPLTVAAVLHVLILIVFFVFCIISSKSYMQIIHPLICNCPRHALAFYFYIVGTLHTSSYVLDGSKICLSISLGISIFTSFYLFVYPIYGYRLQNIVSLTMVLYNAFGNAFMLTFPQFRIYGLYLIIPALFISLIHNFLIYPTIIYKLFKADRFQIAYIIGYKKKIFKELDNFTDKVMKQTSPSKLRYILTAAVYYDHPRLQNISKIILQANSADLADNFIIWVAYELLNTHAGKLPDQEKQLLQNLFDDVKKHEKQLWKCAWLNYYVILPKITAQIGHAKALYNSVYDLFKTHYPKIEDFGHPRFDNGNHAKGITRTFKIFNFYVLILIILFGFLHWNYLKAVLNESTHLNDTLNIQYLAESVSSYEILSLNNLNQNFDFDKIKQRFNALETISQHSQSVYQFIHQNNLKISFENMNFTEIFNGLNNSLYNYADLCYKETFK</sequence>
<dbReference type="RefSeq" id="XP_001323612.1">
    <property type="nucleotide sequence ID" value="XM_001323577.1"/>
</dbReference>
<evidence type="ECO:0000313" key="2">
    <source>
        <dbReference type="EMBL" id="EAY11389.1"/>
    </source>
</evidence>
<reference evidence="2" key="2">
    <citation type="journal article" date="2007" name="Science">
        <title>Draft genome sequence of the sexually transmitted pathogen Trichomonas vaginalis.</title>
        <authorList>
            <person name="Carlton J.M."/>
            <person name="Hirt R.P."/>
            <person name="Silva J.C."/>
            <person name="Delcher A.L."/>
            <person name="Schatz M."/>
            <person name="Zhao Q."/>
            <person name="Wortman J.R."/>
            <person name="Bidwell S.L."/>
            <person name="Alsmark U.C.M."/>
            <person name="Besteiro S."/>
            <person name="Sicheritz-Ponten T."/>
            <person name="Noel C.J."/>
            <person name="Dacks J.B."/>
            <person name="Foster P.G."/>
            <person name="Simillion C."/>
            <person name="Van de Peer Y."/>
            <person name="Miranda-Saavedra D."/>
            <person name="Barton G.J."/>
            <person name="Westrop G.D."/>
            <person name="Mueller S."/>
            <person name="Dessi D."/>
            <person name="Fiori P.L."/>
            <person name="Ren Q."/>
            <person name="Paulsen I."/>
            <person name="Zhang H."/>
            <person name="Bastida-Corcuera F.D."/>
            <person name="Simoes-Barbosa A."/>
            <person name="Brown M.T."/>
            <person name="Hayes R.D."/>
            <person name="Mukherjee M."/>
            <person name="Okumura C.Y."/>
            <person name="Schneider R."/>
            <person name="Smith A.J."/>
            <person name="Vanacova S."/>
            <person name="Villalvazo M."/>
            <person name="Haas B.J."/>
            <person name="Pertea M."/>
            <person name="Feldblyum T.V."/>
            <person name="Utterback T.R."/>
            <person name="Shu C.L."/>
            <person name="Osoegawa K."/>
            <person name="de Jong P.J."/>
            <person name="Hrdy I."/>
            <person name="Horvathova L."/>
            <person name="Zubacova Z."/>
            <person name="Dolezal P."/>
            <person name="Malik S.B."/>
            <person name="Logsdon J.M. Jr."/>
            <person name="Henze K."/>
            <person name="Gupta A."/>
            <person name="Wang C.C."/>
            <person name="Dunne R.L."/>
            <person name="Upcroft J.A."/>
            <person name="Upcroft P."/>
            <person name="White O."/>
            <person name="Salzberg S.L."/>
            <person name="Tang P."/>
            <person name="Chiu C.-H."/>
            <person name="Lee Y.-S."/>
            <person name="Embley T.M."/>
            <person name="Coombs G.H."/>
            <person name="Mottram J.C."/>
            <person name="Tachezy J."/>
            <person name="Fraser-Liggett C.M."/>
            <person name="Johnson P.J."/>
        </authorList>
    </citation>
    <scope>NUCLEOTIDE SEQUENCE [LARGE SCALE GENOMIC DNA]</scope>
    <source>
        <strain evidence="2">G3</strain>
    </source>
</reference>
<feature type="transmembrane region" description="Helical" evidence="1">
    <location>
        <begin position="104"/>
        <end position="125"/>
    </location>
</feature>
<keyword evidence="1" id="KW-1133">Transmembrane helix</keyword>
<feature type="transmembrane region" description="Helical" evidence="1">
    <location>
        <begin position="252"/>
        <end position="272"/>
    </location>
</feature>
<evidence type="ECO:0000256" key="1">
    <source>
        <dbReference type="SAM" id="Phobius"/>
    </source>
</evidence>
<accession>A2E7J6</accession>
<keyword evidence="1" id="KW-0812">Transmembrane</keyword>
<proteinExistence type="predicted"/>
<keyword evidence="3" id="KW-1185">Reference proteome</keyword>
<dbReference type="VEuPathDB" id="TrichDB:TVAG_379710"/>
<feature type="transmembrane region" description="Helical" evidence="1">
    <location>
        <begin position="453"/>
        <end position="472"/>
    </location>
</feature>
<feature type="transmembrane region" description="Helical" evidence="1">
    <location>
        <begin position="227"/>
        <end position="246"/>
    </location>
</feature>
<dbReference type="EMBL" id="DS113320">
    <property type="protein sequence ID" value="EAY11389.1"/>
    <property type="molecule type" value="Genomic_DNA"/>
</dbReference>
<dbReference type="Proteomes" id="UP000001542">
    <property type="component" value="Unassembled WGS sequence"/>
</dbReference>
<keyword evidence="1" id="KW-0472">Membrane</keyword>
<feature type="transmembrane region" description="Helical" evidence="1">
    <location>
        <begin position="131"/>
        <end position="155"/>
    </location>
</feature>
<name>A2E7J6_TRIV3</name>
<feature type="transmembrane region" description="Helical" evidence="1">
    <location>
        <begin position="12"/>
        <end position="33"/>
    </location>
</feature>